<organism evidence="1">
    <name type="scientific">Arundo donax</name>
    <name type="common">Giant reed</name>
    <name type="synonym">Donax arundinaceus</name>
    <dbReference type="NCBI Taxonomy" id="35708"/>
    <lineage>
        <taxon>Eukaryota</taxon>
        <taxon>Viridiplantae</taxon>
        <taxon>Streptophyta</taxon>
        <taxon>Embryophyta</taxon>
        <taxon>Tracheophyta</taxon>
        <taxon>Spermatophyta</taxon>
        <taxon>Magnoliopsida</taxon>
        <taxon>Liliopsida</taxon>
        <taxon>Poales</taxon>
        <taxon>Poaceae</taxon>
        <taxon>PACMAD clade</taxon>
        <taxon>Arundinoideae</taxon>
        <taxon>Arundineae</taxon>
        <taxon>Arundo</taxon>
    </lineage>
</organism>
<dbReference type="EMBL" id="GBRH01204361">
    <property type="protein sequence ID" value="JAD93534.1"/>
    <property type="molecule type" value="Transcribed_RNA"/>
</dbReference>
<reference evidence="1" key="1">
    <citation type="submission" date="2014-09" db="EMBL/GenBank/DDBJ databases">
        <authorList>
            <person name="Magalhaes I.L.F."/>
            <person name="Oliveira U."/>
            <person name="Santos F.R."/>
            <person name="Vidigal T.H.D.A."/>
            <person name="Brescovit A.D."/>
            <person name="Santos A.J."/>
        </authorList>
    </citation>
    <scope>NUCLEOTIDE SEQUENCE</scope>
    <source>
        <tissue evidence="1">Shoot tissue taken approximately 20 cm above the soil surface</tissue>
    </source>
</reference>
<protein>
    <submittedName>
        <fullName evidence="1">Uncharacterized protein</fullName>
    </submittedName>
</protein>
<name>A0A0A9DY87_ARUDO</name>
<proteinExistence type="predicted"/>
<evidence type="ECO:0000313" key="1">
    <source>
        <dbReference type="EMBL" id="JAD93534.1"/>
    </source>
</evidence>
<accession>A0A0A9DY87</accession>
<reference evidence="1" key="2">
    <citation type="journal article" date="2015" name="Data Brief">
        <title>Shoot transcriptome of the giant reed, Arundo donax.</title>
        <authorList>
            <person name="Barrero R.A."/>
            <person name="Guerrero F.D."/>
            <person name="Moolhuijzen P."/>
            <person name="Goolsby J.A."/>
            <person name="Tidwell J."/>
            <person name="Bellgard S.E."/>
            <person name="Bellgard M.I."/>
        </authorList>
    </citation>
    <scope>NUCLEOTIDE SEQUENCE</scope>
    <source>
        <tissue evidence="1">Shoot tissue taken approximately 20 cm above the soil surface</tissue>
    </source>
</reference>
<sequence>MQPQTEVGDSPHA</sequence>